<dbReference type="HOGENOM" id="CLU_2192307_0_0_0"/>
<accession>U7VF37</accession>
<dbReference type="InterPro" id="IPR008972">
    <property type="entry name" value="Cupredoxin"/>
</dbReference>
<gene>
    <name evidence="2" type="ORF">HMPREF0202_00421</name>
</gene>
<reference evidence="2 3" key="1">
    <citation type="submission" date="2013-08" db="EMBL/GenBank/DDBJ databases">
        <authorList>
            <person name="Weinstock G."/>
            <person name="Sodergren E."/>
            <person name="Wylie T."/>
            <person name="Fulton L."/>
            <person name="Fulton R."/>
            <person name="Fronick C."/>
            <person name="O'Laughlin M."/>
            <person name="Godfrey J."/>
            <person name="Miner T."/>
            <person name="Herter B."/>
            <person name="Appelbaum E."/>
            <person name="Cordes M."/>
            <person name="Lek S."/>
            <person name="Wollam A."/>
            <person name="Pepin K.H."/>
            <person name="Palsikar V.B."/>
            <person name="Mitreva M."/>
            <person name="Wilson R.K."/>
        </authorList>
    </citation>
    <scope>NUCLEOTIDE SEQUENCE [LARGE SCALE GENOMIC DNA]</scope>
    <source>
        <strain evidence="2 3">ATCC BAA-474</strain>
    </source>
</reference>
<dbReference type="RefSeq" id="WP_023049969.1">
    <property type="nucleotide sequence ID" value="NZ_CP173065.2"/>
</dbReference>
<dbReference type="GO" id="GO:0005507">
    <property type="term" value="F:copper ion binding"/>
    <property type="evidence" value="ECO:0007669"/>
    <property type="project" value="InterPro"/>
</dbReference>
<evidence type="ECO:0000259" key="1">
    <source>
        <dbReference type="PROSITE" id="PS50857"/>
    </source>
</evidence>
<dbReference type="GO" id="GO:0004129">
    <property type="term" value="F:cytochrome-c oxidase activity"/>
    <property type="evidence" value="ECO:0007669"/>
    <property type="project" value="InterPro"/>
</dbReference>
<dbReference type="InterPro" id="IPR002429">
    <property type="entry name" value="CcO_II-like_C"/>
</dbReference>
<dbReference type="InterPro" id="IPR028096">
    <property type="entry name" value="EfeO_Cupredoxin"/>
</dbReference>
<dbReference type="EMBL" id="AXZF01000015">
    <property type="protein sequence ID" value="ERT69729.1"/>
    <property type="molecule type" value="Genomic_DNA"/>
</dbReference>
<dbReference type="Proteomes" id="UP000017081">
    <property type="component" value="Unassembled WGS sequence"/>
</dbReference>
<proteinExistence type="predicted"/>
<dbReference type="STRING" id="1319815.HMPREF0202_00421"/>
<dbReference type="AlphaFoldDB" id="U7VF37"/>
<feature type="domain" description="Cytochrome oxidase subunit II copper A binding" evidence="1">
    <location>
        <begin position="15"/>
        <end position="108"/>
    </location>
</feature>
<name>U7VF37_9FUSO</name>
<dbReference type="eggNOG" id="COG1622">
    <property type="taxonomic scope" value="Bacteria"/>
</dbReference>
<protein>
    <submittedName>
        <fullName evidence="2">Cytochrome C oxidase subunit II, periplasmic domain protein</fullName>
    </submittedName>
</protein>
<evidence type="ECO:0000313" key="2">
    <source>
        <dbReference type="EMBL" id="ERT69729.1"/>
    </source>
</evidence>
<sequence>MKMFKILGLCTLLSVTLLGKEIQVVAYDWGYEPKEIVLKKDEPVKLTLVSKDGDHGLGSKELGFNLEAAPGKPASVEITPTKVGEYTGKCTIPCGSGHKKMLLKIKVE</sequence>
<evidence type="ECO:0000313" key="3">
    <source>
        <dbReference type="Proteomes" id="UP000017081"/>
    </source>
</evidence>
<dbReference type="Gene3D" id="2.60.40.420">
    <property type="entry name" value="Cupredoxins - blue copper proteins"/>
    <property type="match status" value="1"/>
</dbReference>
<keyword evidence="3" id="KW-1185">Reference proteome</keyword>
<dbReference type="GO" id="GO:0016020">
    <property type="term" value="C:membrane"/>
    <property type="evidence" value="ECO:0007669"/>
    <property type="project" value="InterPro"/>
</dbReference>
<dbReference type="Pfam" id="PF13473">
    <property type="entry name" value="Cupredoxin_1"/>
    <property type="match status" value="1"/>
</dbReference>
<organism evidence="2 3">
    <name type="scientific">Cetobacterium somerae ATCC BAA-474</name>
    <dbReference type="NCBI Taxonomy" id="1319815"/>
    <lineage>
        <taxon>Bacteria</taxon>
        <taxon>Fusobacteriati</taxon>
        <taxon>Fusobacteriota</taxon>
        <taxon>Fusobacteriia</taxon>
        <taxon>Fusobacteriales</taxon>
        <taxon>Fusobacteriaceae</taxon>
        <taxon>Cetobacterium</taxon>
    </lineage>
</organism>
<dbReference type="PROSITE" id="PS50857">
    <property type="entry name" value="COX2_CUA"/>
    <property type="match status" value="1"/>
</dbReference>
<comment type="caution">
    <text evidence="2">The sequence shown here is derived from an EMBL/GenBank/DDBJ whole genome shotgun (WGS) entry which is preliminary data.</text>
</comment>
<dbReference type="SUPFAM" id="SSF49503">
    <property type="entry name" value="Cupredoxins"/>
    <property type="match status" value="1"/>
</dbReference>